<feature type="binding site" evidence="12">
    <location>
        <position position="283"/>
    </location>
    <ligand>
        <name>ATP</name>
        <dbReference type="ChEBI" id="CHEBI:30616"/>
    </ligand>
</feature>
<dbReference type="PANTHER" id="PTHR10584:SF166">
    <property type="entry name" value="RIBOKINASE"/>
    <property type="match status" value="1"/>
</dbReference>
<reference evidence="14 15" key="1">
    <citation type="submission" date="2019-01" db="EMBL/GenBank/DDBJ databases">
        <title>Genome sequencing of strain FW10M-9.</title>
        <authorList>
            <person name="Heo J."/>
            <person name="Kim S.-J."/>
            <person name="Kim J.-S."/>
            <person name="Hong S.-B."/>
            <person name="Kwon S.-W."/>
        </authorList>
    </citation>
    <scope>NUCLEOTIDE SEQUENCE [LARGE SCALE GENOMIC DNA]</scope>
    <source>
        <strain evidence="14 15">FW10M-9</strain>
    </source>
</reference>
<dbReference type="EMBL" id="CP035493">
    <property type="protein sequence ID" value="QAY70081.1"/>
    <property type="molecule type" value="Genomic_DNA"/>
</dbReference>
<accession>A0A4V0YG60</accession>
<dbReference type="GO" id="GO:0019303">
    <property type="term" value="P:D-ribose catabolic process"/>
    <property type="evidence" value="ECO:0007669"/>
    <property type="project" value="UniProtKB-UniRule"/>
</dbReference>
<feature type="binding site" evidence="12">
    <location>
        <position position="255"/>
    </location>
    <ligand>
        <name>K(+)</name>
        <dbReference type="ChEBI" id="CHEBI:29103"/>
    </ligand>
</feature>
<evidence type="ECO:0000256" key="3">
    <source>
        <dbReference type="ARBA" id="ARBA00016943"/>
    </source>
</evidence>
<keyword evidence="12" id="KW-0963">Cytoplasm</keyword>
<feature type="binding site" evidence="12">
    <location>
        <begin position="258"/>
        <end position="259"/>
    </location>
    <ligand>
        <name>ATP</name>
        <dbReference type="ChEBI" id="CHEBI:30616"/>
    </ligand>
</feature>
<evidence type="ECO:0000256" key="2">
    <source>
        <dbReference type="ARBA" id="ARBA00012035"/>
    </source>
</evidence>
<feature type="binding site" evidence="12">
    <location>
        <position position="294"/>
    </location>
    <ligand>
        <name>K(+)</name>
        <dbReference type="ChEBI" id="CHEBI:29103"/>
    </ligand>
</feature>
<comment type="pathway">
    <text evidence="12">Carbohydrate metabolism; D-ribose degradation; D-ribose 5-phosphate from beta-D-ribopyranose: step 2/2.</text>
</comment>
<keyword evidence="11 12" id="KW-0119">Carbohydrate metabolism</keyword>
<evidence type="ECO:0000313" key="15">
    <source>
        <dbReference type="Proteomes" id="UP000292118"/>
    </source>
</evidence>
<comment type="subcellular location">
    <subcellularLocation>
        <location evidence="12">Cytoplasm</location>
    </subcellularLocation>
</comment>
<dbReference type="EC" id="2.7.1.15" evidence="2 12"/>
<dbReference type="HAMAP" id="MF_01987">
    <property type="entry name" value="Ribokinase"/>
    <property type="match status" value="1"/>
</dbReference>
<evidence type="ECO:0000256" key="5">
    <source>
        <dbReference type="ARBA" id="ARBA00022723"/>
    </source>
</evidence>
<dbReference type="PANTHER" id="PTHR10584">
    <property type="entry name" value="SUGAR KINASE"/>
    <property type="match status" value="1"/>
</dbReference>
<comment type="subunit">
    <text evidence="12">Homodimer.</text>
</comment>
<evidence type="ECO:0000313" key="14">
    <source>
        <dbReference type="EMBL" id="QAY70081.1"/>
    </source>
</evidence>
<dbReference type="GO" id="GO:0046872">
    <property type="term" value="F:metal ion binding"/>
    <property type="evidence" value="ECO:0007669"/>
    <property type="project" value="UniProtKB-KW"/>
</dbReference>
<dbReference type="InterPro" id="IPR011611">
    <property type="entry name" value="PfkB_dom"/>
</dbReference>
<dbReference type="KEGG" id="xya:ET471_08560"/>
<dbReference type="GO" id="GO:0004747">
    <property type="term" value="F:ribokinase activity"/>
    <property type="evidence" value="ECO:0007669"/>
    <property type="project" value="UniProtKB-UniRule"/>
</dbReference>
<evidence type="ECO:0000256" key="9">
    <source>
        <dbReference type="ARBA" id="ARBA00022842"/>
    </source>
</evidence>
<feature type="binding site" evidence="12">
    <location>
        <begin position="11"/>
        <end position="13"/>
    </location>
    <ligand>
        <name>substrate</name>
    </ligand>
</feature>
<dbReference type="InterPro" id="IPR011877">
    <property type="entry name" value="Ribokinase"/>
</dbReference>
<keyword evidence="9 12" id="KW-0460">Magnesium</keyword>
<dbReference type="PROSITE" id="PS00584">
    <property type="entry name" value="PFKB_KINASES_2"/>
    <property type="match status" value="1"/>
</dbReference>
<dbReference type="AlphaFoldDB" id="A0A4V0YG60"/>
<keyword evidence="10 12" id="KW-0630">Potassium</keyword>
<feature type="binding site" evidence="12">
    <location>
        <position position="292"/>
    </location>
    <ligand>
        <name>K(+)</name>
        <dbReference type="ChEBI" id="CHEBI:29103"/>
    </ligand>
</feature>
<organism evidence="14 15">
    <name type="scientific">Xylanimonas protaetiae</name>
    <dbReference type="NCBI Taxonomy" id="2509457"/>
    <lineage>
        <taxon>Bacteria</taxon>
        <taxon>Bacillati</taxon>
        <taxon>Actinomycetota</taxon>
        <taxon>Actinomycetes</taxon>
        <taxon>Micrococcales</taxon>
        <taxon>Promicromonosporaceae</taxon>
        <taxon>Xylanimonas</taxon>
    </lineage>
</organism>
<protein>
    <recommendedName>
        <fullName evidence="3 12">Ribokinase</fullName>
        <shortName evidence="12">RK</shortName>
        <ecNumber evidence="2 12">2.7.1.15</ecNumber>
    </recommendedName>
</protein>
<dbReference type="Proteomes" id="UP000292118">
    <property type="component" value="Chromosome"/>
</dbReference>
<proteinExistence type="inferred from homology"/>
<dbReference type="SUPFAM" id="SSF53613">
    <property type="entry name" value="Ribokinase-like"/>
    <property type="match status" value="1"/>
</dbReference>
<evidence type="ECO:0000256" key="7">
    <source>
        <dbReference type="ARBA" id="ARBA00022777"/>
    </source>
</evidence>
<feature type="binding site" evidence="12">
    <location>
        <begin position="39"/>
        <end position="43"/>
    </location>
    <ligand>
        <name>substrate</name>
    </ligand>
</feature>
<evidence type="ECO:0000256" key="12">
    <source>
        <dbReference type="HAMAP-Rule" id="MF_01987"/>
    </source>
</evidence>
<keyword evidence="4 12" id="KW-0808">Transferase</keyword>
<keyword evidence="6 12" id="KW-0547">Nucleotide-binding</keyword>
<feature type="binding site" evidence="12">
    <location>
        <position position="289"/>
    </location>
    <ligand>
        <name>K(+)</name>
        <dbReference type="ChEBI" id="CHEBI:29103"/>
    </ligand>
</feature>
<comment type="catalytic activity">
    <reaction evidence="12">
        <text>D-ribose + ATP = D-ribose 5-phosphate + ADP + H(+)</text>
        <dbReference type="Rhea" id="RHEA:13697"/>
        <dbReference type="ChEBI" id="CHEBI:15378"/>
        <dbReference type="ChEBI" id="CHEBI:30616"/>
        <dbReference type="ChEBI" id="CHEBI:47013"/>
        <dbReference type="ChEBI" id="CHEBI:78346"/>
        <dbReference type="ChEBI" id="CHEBI:456216"/>
        <dbReference type="EC" id="2.7.1.15"/>
    </reaction>
</comment>
<gene>
    <name evidence="12" type="primary">rbsK</name>
    <name evidence="14" type="ORF">ET471_08560</name>
</gene>
<dbReference type="UniPathway" id="UPA00916">
    <property type="reaction ID" value="UER00889"/>
</dbReference>
<comment type="similarity">
    <text evidence="12">Belongs to the carbohydrate kinase PfkB family. Ribokinase subfamily.</text>
</comment>
<feature type="binding site" evidence="12">
    <location>
        <position position="139"/>
    </location>
    <ligand>
        <name>substrate</name>
    </ligand>
</feature>
<comment type="activity regulation">
    <text evidence="12">Activated by a monovalent cation that binds near, but not in, the active site. The most likely occupant of the site in vivo is potassium. Ion binding induces a conformational change that may alter substrate affinity.</text>
</comment>
<dbReference type="InterPro" id="IPR002139">
    <property type="entry name" value="Ribo/fructo_kinase"/>
</dbReference>
<dbReference type="Pfam" id="PF00294">
    <property type="entry name" value="PfkB"/>
    <property type="match status" value="1"/>
</dbReference>
<evidence type="ECO:0000256" key="6">
    <source>
        <dbReference type="ARBA" id="ARBA00022741"/>
    </source>
</evidence>
<comment type="function">
    <text evidence="12">Catalyzes the phosphorylation of ribose at O-5 in a reaction requiring ATP and magnesium. The resulting D-ribose-5-phosphate can then be used either for sythesis of nucleotides, histidine, and tryptophan, or as a component of the pentose phosphate pathway.</text>
</comment>
<dbReference type="Gene3D" id="3.40.1190.20">
    <property type="match status" value="1"/>
</dbReference>
<keyword evidence="8 12" id="KW-0067">ATP-binding</keyword>
<evidence type="ECO:0000256" key="4">
    <source>
        <dbReference type="ARBA" id="ARBA00022679"/>
    </source>
</evidence>
<feature type="binding site" evidence="12">
    <location>
        <position position="259"/>
    </location>
    <ligand>
        <name>substrate</name>
    </ligand>
</feature>
<comment type="similarity">
    <text evidence="1">Belongs to the carbohydrate kinase pfkB family.</text>
</comment>
<keyword evidence="15" id="KW-1185">Reference proteome</keyword>
<feature type="binding site" evidence="12">
    <location>
        <position position="180"/>
    </location>
    <ligand>
        <name>ATP</name>
        <dbReference type="ChEBI" id="CHEBI:30616"/>
    </ligand>
</feature>
<comment type="cofactor">
    <cofactor evidence="12">
        <name>Mg(2+)</name>
        <dbReference type="ChEBI" id="CHEBI:18420"/>
    </cofactor>
    <text evidence="12">Requires a divalent cation, most likely magnesium in vivo, as an electrophilic catalyst to aid phosphoryl group transfer. It is the chelate of the metal and the nucleotide that is the actual substrate.</text>
</comment>
<evidence type="ECO:0000256" key="8">
    <source>
        <dbReference type="ARBA" id="ARBA00022840"/>
    </source>
</evidence>
<dbReference type="InterPro" id="IPR029056">
    <property type="entry name" value="Ribokinase-like"/>
</dbReference>
<dbReference type="RefSeq" id="WP_129187593.1">
    <property type="nucleotide sequence ID" value="NZ_CP035493.1"/>
</dbReference>
<evidence type="ECO:0000259" key="13">
    <source>
        <dbReference type="Pfam" id="PF00294"/>
    </source>
</evidence>
<dbReference type="OrthoDB" id="9775849at2"/>
<evidence type="ECO:0000256" key="10">
    <source>
        <dbReference type="ARBA" id="ARBA00022958"/>
    </source>
</evidence>
<comment type="caution">
    <text evidence="12">Lacks conserved residue(s) required for the propagation of feature annotation.</text>
</comment>
<dbReference type="GO" id="GO:0005524">
    <property type="term" value="F:ATP binding"/>
    <property type="evidence" value="ECO:0007669"/>
    <property type="project" value="UniProtKB-UniRule"/>
</dbReference>
<keyword evidence="5 12" id="KW-0479">Metal-binding</keyword>
<dbReference type="GO" id="GO:0005829">
    <property type="term" value="C:cytosol"/>
    <property type="evidence" value="ECO:0007669"/>
    <property type="project" value="TreeGrafter"/>
</dbReference>
<keyword evidence="7 12" id="KW-0418">Kinase</keyword>
<feature type="domain" description="Carbohydrate kinase PfkB" evidence="13">
    <location>
        <begin position="1"/>
        <end position="301"/>
    </location>
</feature>
<evidence type="ECO:0000256" key="1">
    <source>
        <dbReference type="ARBA" id="ARBA00005380"/>
    </source>
</evidence>
<sequence>MARIVVVGSVNADLVARVARHPRPGETVLGVDLAVLPGGKGANQAVAAARLGSDVALVGAVGDDAFAPVALSGLAAAGVDTTAVARVPGPTGIALVTVSDDGENAIVVVPGANGSVSPTTVGEHGPALAAAGVVVLQCELPRATVEAAARAARGRVLLNLAPAVALDPDVVRLADPLVVNEHEARGALEVLGAEHPSRPATGRTADDAAVASALVAAGVRSVVLTLGARGALVALQGRDGVEHVQAPRVTAVDTTGAGDAFVGALTHRLAAGDRLLDAVRFANRVGAFAATSVGAQPSYPSAGDTLPGTDA</sequence>
<feature type="binding site" evidence="12">
    <location>
        <begin position="225"/>
        <end position="230"/>
    </location>
    <ligand>
        <name>ATP</name>
        <dbReference type="ChEBI" id="CHEBI:30616"/>
    </ligand>
</feature>
<feature type="binding site" evidence="12">
    <location>
        <position position="298"/>
    </location>
    <ligand>
        <name>K(+)</name>
        <dbReference type="ChEBI" id="CHEBI:29103"/>
    </ligand>
</feature>
<dbReference type="InterPro" id="IPR002173">
    <property type="entry name" value="Carboh/pur_kinase_PfkB_CS"/>
</dbReference>
<dbReference type="CDD" id="cd01174">
    <property type="entry name" value="ribokinase"/>
    <property type="match status" value="1"/>
</dbReference>
<name>A0A4V0YG60_9MICO</name>
<evidence type="ECO:0000256" key="11">
    <source>
        <dbReference type="ARBA" id="ARBA00023277"/>
    </source>
</evidence>
<feature type="binding site" evidence="12">
    <location>
        <position position="253"/>
    </location>
    <ligand>
        <name>K(+)</name>
        <dbReference type="ChEBI" id="CHEBI:29103"/>
    </ligand>
</feature>
<feature type="active site" description="Proton acceptor" evidence="12">
    <location>
        <position position="259"/>
    </location>
</feature>
<dbReference type="PRINTS" id="PR00990">
    <property type="entry name" value="RIBOKINASE"/>
</dbReference>